<dbReference type="Proteomes" id="UP001066276">
    <property type="component" value="Chromosome 8"/>
</dbReference>
<gene>
    <name evidence="1" type="ORF">NDU88_000407</name>
</gene>
<organism evidence="1 2">
    <name type="scientific">Pleurodeles waltl</name>
    <name type="common">Iberian ribbed newt</name>
    <dbReference type="NCBI Taxonomy" id="8319"/>
    <lineage>
        <taxon>Eukaryota</taxon>
        <taxon>Metazoa</taxon>
        <taxon>Chordata</taxon>
        <taxon>Craniata</taxon>
        <taxon>Vertebrata</taxon>
        <taxon>Euteleostomi</taxon>
        <taxon>Amphibia</taxon>
        <taxon>Batrachia</taxon>
        <taxon>Caudata</taxon>
        <taxon>Salamandroidea</taxon>
        <taxon>Salamandridae</taxon>
        <taxon>Pleurodelinae</taxon>
        <taxon>Pleurodeles</taxon>
    </lineage>
</organism>
<accession>A0AAV7N9I5</accession>
<dbReference type="AlphaFoldDB" id="A0AAV7N9I5"/>
<keyword evidence="2" id="KW-1185">Reference proteome</keyword>
<sequence>MTDWVPFEKEEYRQYYEAGQFLGDGLSEAINASVQQSVNRALEAPFATMTDWVPFEKEEYRQYYEAGQFLGDGLSEAINASVQQSVNRALEAPVPLQISQALVVALKLFTQQLKTFAKTQSLIPLS</sequence>
<reference evidence="1" key="1">
    <citation type="journal article" date="2022" name="bioRxiv">
        <title>Sequencing and chromosome-scale assembly of the giantPleurodeles waltlgenome.</title>
        <authorList>
            <person name="Brown T."/>
            <person name="Elewa A."/>
            <person name="Iarovenko S."/>
            <person name="Subramanian E."/>
            <person name="Araus A.J."/>
            <person name="Petzold A."/>
            <person name="Susuki M."/>
            <person name="Suzuki K.-i.T."/>
            <person name="Hayashi T."/>
            <person name="Toyoda A."/>
            <person name="Oliveira C."/>
            <person name="Osipova E."/>
            <person name="Leigh N.D."/>
            <person name="Simon A."/>
            <person name="Yun M.H."/>
        </authorList>
    </citation>
    <scope>NUCLEOTIDE SEQUENCE</scope>
    <source>
        <strain evidence="1">20211129_DDA</strain>
        <tissue evidence="1">Liver</tissue>
    </source>
</reference>
<name>A0AAV7N9I5_PLEWA</name>
<evidence type="ECO:0000313" key="1">
    <source>
        <dbReference type="EMBL" id="KAJ1112139.1"/>
    </source>
</evidence>
<protein>
    <submittedName>
        <fullName evidence="1">Uncharacterized protein</fullName>
    </submittedName>
</protein>
<dbReference type="EMBL" id="JANPWB010000012">
    <property type="protein sequence ID" value="KAJ1112139.1"/>
    <property type="molecule type" value="Genomic_DNA"/>
</dbReference>
<comment type="caution">
    <text evidence="1">The sequence shown here is derived from an EMBL/GenBank/DDBJ whole genome shotgun (WGS) entry which is preliminary data.</text>
</comment>
<proteinExistence type="predicted"/>
<evidence type="ECO:0000313" key="2">
    <source>
        <dbReference type="Proteomes" id="UP001066276"/>
    </source>
</evidence>